<evidence type="ECO:0000256" key="4">
    <source>
        <dbReference type="ARBA" id="ARBA00022563"/>
    </source>
</evidence>
<dbReference type="InterPro" id="IPR013221">
    <property type="entry name" value="Mur_ligase_cen"/>
</dbReference>
<dbReference type="Pfam" id="PF08245">
    <property type="entry name" value="Mur_ligase_M"/>
    <property type="match status" value="1"/>
</dbReference>
<evidence type="ECO:0000256" key="9">
    <source>
        <dbReference type="ARBA" id="ARBA00022842"/>
    </source>
</evidence>
<dbReference type="Gene3D" id="3.40.1190.10">
    <property type="entry name" value="Mur-like, catalytic domain"/>
    <property type="match status" value="1"/>
</dbReference>
<dbReference type="SUPFAM" id="SSF53623">
    <property type="entry name" value="MurD-like peptide ligases, catalytic domain"/>
    <property type="match status" value="1"/>
</dbReference>
<dbReference type="InterPro" id="IPR018109">
    <property type="entry name" value="Folylpolyglutamate_synth_CS"/>
</dbReference>
<dbReference type="PANTHER" id="PTHR11136">
    <property type="entry name" value="FOLYLPOLYGLUTAMATE SYNTHASE-RELATED"/>
    <property type="match status" value="1"/>
</dbReference>
<proteinExistence type="inferred from homology"/>
<gene>
    <name evidence="15" type="ORF">Vretimale_19903</name>
</gene>
<dbReference type="GO" id="GO:0005739">
    <property type="term" value="C:mitochondrion"/>
    <property type="evidence" value="ECO:0007669"/>
    <property type="project" value="TreeGrafter"/>
</dbReference>
<evidence type="ECO:0000256" key="1">
    <source>
        <dbReference type="ARBA" id="ARBA00005150"/>
    </source>
</evidence>
<keyword evidence="5" id="KW-0436">Ligase</keyword>
<dbReference type="AlphaFoldDB" id="A0A8J4M035"/>
<dbReference type="GO" id="GO:0004326">
    <property type="term" value="F:tetrahydrofolylpolyglutamate synthase activity"/>
    <property type="evidence" value="ECO:0007669"/>
    <property type="project" value="UniProtKB-EC"/>
</dbReference>
<dbReference type="GO" id="GO:0046872">
    <property type="term" value="F:metal ion binding"/>
    <property type="evidence" value="ECO:0007669"/>
    <property type="project" value="UniProtKB-KW"/>
</dbReference>
<keyword evidence="6" id="KW-0479">Metal-binding</keyword>
<evidence type="ECO:0000256" key="7">
    <source>
        <dbReference type="ARBA" id="ARBA00022741"/>
    </source>
</evidence>
<evidence type="ECO:0000256" key="13">
    <source>
        <dbReference type="SAM" id="MobiDB-lite"/>
    </source>
</evidence>
<name>A0A8J4M035_9CHLO</name>
<accession>A0A8J4M035</accession>
<evidence type="ECO:0000259" key="14">
    <source>
        <dbReference type="Pfam" id="PF08245"/>
    </source>
</evidence>
<dbReference type="GO" id="GO:0005524">
    <property type="term" value="F:ATP binding"/>
    <property type="evidence" value="ECO:0007669"/>
    <property type="project" value="UniProtKB-KW"/>
</dbReference>
<comment type="caution">
    <text evidence="15">The sequence shown here is derived from an EMBL/GenBank/DDBJ whole genome shotgun (WGS) entry which is preliminary data.</text>
</comment>
<dbReference type="GO" id="GO:0006730">
    <property type="term" value="P:one-carbon metabolic process"/>
    <property type="evidence" value="ECO:0007669"/>
    <property type="project" value="UniProtKB-KW"/>
</dbReference>
<evidence type="ECO:0000256" key="11">
    <source>
        <dbReference type="ARBA" id="ARBA00030876"/>
    </source>
</evidence>
<evidence type="ECO:0000256" key="5">
    <source>
        <dbReference type="ARBA" id="ARBA00022598"/>
    </source>
</evidence>
<sequence>MWLRLIMLQLQPNSRNQFPGLGRTFRHAVVAPVSFPSELASSVATIALPSRRTTDAQAIPHVHADILGTSANLRSFCASSASHFPSGPAGSLGDDVSEKEWSEVEARLGEMAASKNRPSVSGVRRNEFELMPIFMQRAGLTPERLAALKFIHVAGTKGKGSTCAMVESILRNCGYRTALYTSPHLVDPRERIQVDGKMLPRSEFAAAFRRVFGALRAAADKDDESGPGMPSFFYFLTIMAMDALLARSRHLTPDVVVLEVGIGGRLDATNAVATRGSVAAAAITSLGFDHMELLGDTLQKIAREKAGIMKPGTPVLVAPQEPEAMDALKEVAARVGAHLVQPPRLELYHLGSSATTAGIVTTRLRLQQQGTSTNGTTAKDSDPEVVVGIGGEHMRVNAALAVALAAEWEAQYGATAATPSAVEPAVAAARAATVRSLALTPEYATGLRTVRWPGRSQVLHDDVAATQGGRLTFYLDGAHTPESMAVCAAWFTGEVQAAEKAAGGGGEGNADGDAQHSHRRRRRRRHAAVLLFNCMKERDPAVLLPALAGALSAARQTDSQLGFEPPLAAAVFTPMLSGNGVLLPSYDGKQLQQPQSATVVPSTDLTWQFRMRNVWDSLPHPQPRSNTTAVVAAAVAEAPVAATVAKPPVARGLRAGVTVGSGTGGWSVSGCDSVRLYGLPYSSVGESLPAVLEALRAAAVADPWVHVHVLVTGSLYLVGDMLRLLNKPPL</sequence>
<dbReference type="UniPathway" id="UPA00850"/>
<comment type="catalytic activity">
    <reaction evidence="12">
        <text>(6S)-5,6,7,8-tetrahydrofolyl-(gamma-L-Glu)(n) + L-glutamate + ATP = (6S)-5,6,7,8-tetrahydrofolyl-(gamma-L-Glu)(n+1) + ADP + phosphate + H(+)</text>
        <dbReference type="Rhea" id="RHEA:10580"/>
        <dbReference type="Rhea" id="RHEA-COMP:14738"/>
        <dbReference type="Rhea" id="RHEA-COMP:14740"/>
        <dbReference type="ChEBI" id="CHEBI:15378"/>
        <dbReference type="ChEBI" id="CHEBI:29985"/>
        <dbReference type="ChEBI" id="CHEBI:30616"/>
        <dbReference type="ChEBI" id="CHEBI:43474"/>
        <dbReference type="ChEBI" id="CHEBI:141005"/>
        <dbReference type="ChEBI" id="CHEBI:456216"/>
        <dbReference type="EC" id="6.3.2.17"/>
    </reaction>
</comment>
<dbReference type="Proteomes" id="UP000722791">
    <property type="component" value="Unassembled WGS sequence"/>
</dbReference>
<reference evidence="15" key="1">
    <citation type="journal article" date="2021" name="Proc. Natl. Acad. Sci. U.S.A.">
        <title>Three genomes in the algal genus Volvox reveal the fate of a haploid sex-determining region after a transition to homothallism.</title>
        <authorList>
            <person name="Yamamoto K."/>
            <person name="Hamaji T."/>
            <person name="Kawai-Toyooka H."/>
            <person name="Matsuzaki R."/>
            <person name="Takahashi F."/>
            <person name="Nishimura Y."/>
            <person name="Kawachi M."/>
            <person name="Noguchi H."/>
            <person name="Minakuchi Y."/>
            <person name="Umen J.G."/>
            <person name="Toyoda A."/>
            <person name="Nozaki H."/>
        </authorList>
    </citation>
    <scope>NUCLEOTIDE SEQUENCE</scope>
    <source>
        <strain evidence="15">NIES-3785</strain>
    </source>
</reference>
<dbReference type="InterPro" id="IPR036565">
    <property type="entry name" value="Mur-like_cat_sf"/>
</dbReference>
<evidence type="ECO:0000256" key="2">
    <source>
        <dbReference type="ARBA" id="ARBA00008276"/>
    </source>
</evidence>
<evidence type="ECO:0000313" key="15">
    <source>
        <dbReference type="EMBL" id="GIM17357.1"/>
    </source>
</evidence>
<dbReference type="EC" id="6.3.2.17" evidence="3"/>
<evidence type="ECO:0000256" key="6">
    <source>
        <dbReference type="ARBA" id="ARBA00022723"/>
    </source>
</evidence>
<evidence type="ECO:0000256" key="12">
    <source>
        <dbReference type="ARBA" id="ARBA00047493"/>
    </source>
</evidence>
<organism evidence="15 16">
    <name type="scientific">Volvox reticuliferus</name>
    <dbReference type="NCBI Taxonomy" id="1737510"/>
    <lineage>
        <taxon>Eukaryota</taxon>
        <taxon>Viridiplantae</taxon>
        <taxon>Chlorophyta</taxon>
        <taxon>core chlorophytes</taxon>
        <taxon>Chlorophyceae</taxon>
        <taxon>CS clade</taxon>
        <taxon>Chlamydomonadales</taxon>
        <taxon>Volvocaceae</taxon>
        <taxon>Volvox</taxon>
    </lineage>
</organism>
<comment type="pathway">
    <text evidence="1">Cofactor biosynthesis; tetrahydrofolylpolyglutamate biosynthesis.</text>
</comment>
<protein>
    <recommendedName>
        <fullName evidence="3">tetrahydrofolate synthase</fullName>
        <ecNumber evidence="3">6.3.2.17</ecNumber>
    </recommendedName>
    <alternativeName>
        <fullName evidence="11">Folylpoly-gamma-glutamate synthetase</fullName>
    </alternativeName>
    <alternativeName>
        <fullName evidence="10">Tetrahydrofolylpolyglutamate synthase</fullName>
    </alternativeName>
</protein>
<feature type="domain" description="Mur ligase central" evidence="14">
    <location>
        <begin position="243"/>
        <end position="405"/>
    </location>
</feature>
<dbReference type="NCBIfam" id="TIGR01499">
    <property type="entry name" value="folC"/>
    <property type="match status" value="1"/>
</dbReference>
<comment type="similarity">
    <text evidence="2">Belongs to the folylpolyglutamate synthase family.</text>
</comment>
<dbReference type="EMBL" id="BNCQ01000108">
    <property type="protein sequence ID" value="GIM17357.1"/>
    <property type="molecule type" value="Genomic_DNA"/>
</dbReference>
<dbReference type="SUPFAM" id="SSF53244">
    <property type="entry name" value="MurD-like peptide ligases, peptide-binding domain"/>
    <property type="match status" value="1"/>
</dbReference>
<dbReference type="InterPro" id="IPR036615">
    <property type="entry name" value="Mur_ligase_C_dom_sf"/>
</dbReference>
<dbReference type="PROSITE" id="PS01011">
    <property type="entry name" value="FOLYLPOLYGLU_SYNT_1"/>
    <property type="match status" value="1"/>
</dbReference>
<keyword evidence="4" id="KW-0554">One-carbon metabolism</keyword>
<dbReference type="Gene3D" id="3.90.190.20">
    <property type="entry name" value="Mur ligase, C-terminal domain"/>
    <property type="match status" value="1"/>
</dbReference>
<dbReference type="PANTHER" id="PTHR11136:SF5">
    <property type="entry name" value="FOLYLPOLYGLUTAMATE SYNTHASE, MITOCHONDRIAL"/>
    <property type="match status" value="1"/>
</dbReference>
<keyword evidence="9" id="KW-0460">Magnesium</keyword>
<dbReference type="GO" id="GO:0005829">
    <property type="term" value="C:cytosol"/>
    <property type="evidence" value="ECO:0007669"/>
    <property type="project" value="TreeGrafter"/>
</dbReference>
<keyword evidence="8" id="KW-0067">ATP-binding</keyword>
<feature type="region of interest" description="Disordered" evidence="13">
    <location>
        <begin position="500"/>
        <end position="522"/>
    </location>
</feature>
<evidence type="ECO:0000256" key="8">
    <source>
        <dbReference type="ARBA" id="ARBA00022840"/>
    </source>
</evidence>
<evidence type="ECO:0000256" key="3">
    <source>
        <dbReference type="ARBA" id="ARBA00013025"/>
    </source>
</evidence>
<evidence type="ECO:0000313" key="16">
    <source>
        <dbReference type="Proteomes" id="UP000722791"/>
    </source>
</evidence>
<keyword evidence="7" id="KW-0547">Nucleotide-binding</keyword>
<dbReference type="InterPro" id="IPR001645">
    <property type="entry name" value="Folylpolyglutamate_synth"/>
</dbReference>
<evidence type="ECO:0000256" key="10">
    <source>
        <dbReference type="ARBA" id="ARBA00030592"/>
    </source>
</evidence>